<sequence>MDNQLLVLIVAVLVLLFAARLVSGGFSLRGLVQGLLTWAAIGLIGFIAFTHQREIAAFLSRVSDGIGVEKQVVEGDTVRIPMSRDGHFWAKVRINGIERRMLIDSGATITAISVKTAAESAIEPGRMPVVLETANGSIQAQSGRADRVQIGPLLTRNLDVVVAPNFGEFDVLGMNFLSRLKSWRVEGDTLVLEPVKTGAAAHGARKRSKSGADETDR</sequence>
<dbReference type="Pfam" id="PF13975">
    <property type="entry name" value="gag-asp_proteas"/>
    <property type="match status" value="1"/>
</dbReference>
<dbReference type="InterPro" id="IPR034122">
    <property type="entry name" value="Retropepsin-like_bacterial"/>
</dbReference>
<gene>
    <name evidence="3" type="ORF">TPR58_11465</name>
</gene>
<keyword evidence="2" id="KW-0812">Transmembrane</keyword>
<keyword evidence="2" id="KW-1133">Transmembrane helix</keyword>
<keyword evidence="3" id="KW-0645">Protease</keyword>
<dbReference type="Proteomes" id="UP001427805">
    <property type="component" value="Unassembled WGS sequence"/>
</dbReference>
<proteinExistence type="predicted"/>
<evidence type="ECO:0000313" key="3">
    <source>
        <dbReference type="EMBL" id="MEN3747788.1"/>
    </source>
</evidence>
<dbReference type="EC" id="3.4.23.-" evidence="3"/>
<dbReference type="RefSeq" id="WP_346246797.1">
    <property type="nucleotide sequence ID" value="NZ_JBDIZK010000006.1"/>
</dbReference>
<evidence type="ECO:0000313" key="4">
    <source>
        <dbReference type="Proteomes" id="UP001427805"/>
    </source>
</evidence>
<comment type="caution">
    <text evidence="3">The sequence shown here is derived from an EMBL/GenBank/DDBJ whole genome shotgun (WGS) entry which is preliminary data.</text>
</comment>
<reference evidence="3 4" key="1">
    <citation type="submission" date="2024-05" db="EMBL/GenBank/DDBJ databases">
        <title>Sphingomonas sp. HF-S3 16S ribosomal RNA gene Genome sequencing and assembly.</title>
        <authorList>
            <person name="Lee H."/>
        </authorList>
    </citation>
    <scope>NUCLEOTIDE SEQUENCE [LARGE SCALE GENOMIC DNA]</scope>
    <source>
        <strain evidence="3 4">HF-S3</strain>
    </source>
</reference>
<dbReference type="NCBIfam" id="TIGR02281">
    <property type="entry name" value="clan_AA_DTGA"/>
    <property type="match status" value="1"/>
</dbReference>
<evidence type="ECO:0000256" key="2">
    <source>
        <dbReference type="SAM" id="Phobius"/>
    </source>
</evidence>
<keyword evidence="3" id="KW-0378">Hydrolase</keyword>
<name>A0ABV0B8A6_9SPHN</name>
<feature type="region of interest" description="Disordered" evidence="1">
    <location>
        <begin position="198"/>
        <end position="217"/>
    </location>
</feature>
<keyword evidence="4" id="KW-1185">Reference proteome</keyword>
<keyword evidence="2" id="KW-0472">Membrane</keyword>
<dbReference type="Gene3D" id="2.40.70.10">
    <property type="entry name" value="Acid Proteases"/>
    <property type="match status" value="1"/>
</dbReference>
<evidence type="ECO:0000256" key="1">
    <source>
        <dbReference type="SAM" id="MobiDB-lite"/>
    </source>
</evidence>
<accession>A0ABV0B8A6</accession>
<feature type="transmembrane region" description="Helical" evidence="2">
    <location>
        <begin position="34"/>
        <end position="51"/>
    </location>
</feature>
<organism evidence="3 4">
    <name type="scientific">Sphingomonas rustica</name>
    <dbReference type="NCBI Taxonomy" id="3103142"/>
    <lineage>
        <taxon>Bacteria</taxon>
        <taxon>Pseudomonadati</taxon>
        <taxon>Pseudomonadota</taxon>
        <taxon>Alphaproteobacteria</taxon>
        <taxon>Sphingomonadales</taxon>
        <taxon>Sphingomonadaceae</taxon>
        <taxon>Sphingomonas</taxon>
    </lineage>
</organism>
<dbReference type="CDD" id="cd05483">
    <property type="entry name" value="retropepsin_like_bacteria"/>
    <property type="match status" value="1"/>
</dbReference>
<dbReference type="InterPro" id="IPR021109">
    <property type="entry name" value="Peptidase_aspartic_dom_sf"/>
</dbReference>
<protein>
    <submittedName>
        <fullName evidence="3">TIGR02281 family clan AA aspartic protease</fullName>
        <ecNumber evidence="3">3.4.23.-</ecNumber>
    </submittedName>
</protein>
<dbReference type="GO" id="GO:0008233">
    <property type="term" value="F:peptidase activity"/>
    <property type="evidence" value="ECO:0007669"/>
    <property type="project" value="UniProtKB-KW"/>
</dbReference>
<dbReference type="EMBL" id="JBDIZK010000006">
    <property type="protein sequence ID" value="MEN3747788.1"/>
    <property type="molecule type" value="Genomic_DNA"/>
</dbReference>
<dbReference type="SUPFAM" id="SSF50630">
    <property type="entry name" value="Acid proteases"/>
    <property type="match status" value="1"/>
</dbReference>
<dbReference type="GO" id="GO:0006508">
    <property type="term" value="P:proteolysis"/>
    <property type="evidence" value="ECO:0007669"/>
    <property type="project" value="UniProtKB-KW"/>
</dbReference>
<dbReference type="InterPro" id="IPR011969">
    <property type="entry name" value="Clan_AA_Asp_peptidase_C"/>
</dbReference>